<dbReference type="CDD" id="cd03784">
    <property type="entry name" value="GT1_Gtf-like"/>
    <property type="match status" value="1"/>
</dbReference>
<comment type="similarity">
    <text evidence="1 3">Belongs to the UDP-glycosyltransferase family.</text>
</comment>
<dbReference type="RefSeq" id="XP_060675805.1">
    <property type="nucleotide sequence ID" value="XM_060819822.1"/>
</dbReference>
<dbReference type="Pfam" id="PF26168">
    <property type="entry name" value="Glyco_transf_N"/>
    <property type="match status" value="1"/>
</dbReference>
<dbReference type="PROSITE" id="PS00375">
    <property type="entry name" value="UDPGT"/>
    <property type="match status" value="1"/>
</dbReference>
<dbReference type="InterPro" id="IPR058980">
    <property type="entry name" value="Glyco_transf_N"/>
</dbReference>
<keyword evidence="3" id="KW-0328">Glycosyltransferase</keyword>
<evidence type="ECO:0000313" key="7">
    <source>
        <dbReference type="RefSeq" id="XP_060675805.1"/>
    </source>
</evidence>
<dbReference type="InterPro" id="IPR035595">
    <property type="entry name" value="UDP_glycos_trans_CS"/>
</dbReference>
<reference evidence="7" key="1">
    <citation type="submission" date="2025-08" db="UniProtKB">
        <authorList>
            <consortium name="RefSeq"/>
        </authorList>
    </citation>
    <scope>IDENTIFICATION</scope>
    <source>
        <tissue evidence="7">Seedling</tissue>
    </source>
</reference>
<keyword evidence="2 3" id="KW-0808">Transferase</keyword>
<evidence type="ECO:0000256" key="1">
    <source>
        <dbReference type="ARBA" id="ARBA00009995"/>
    </source>
</evidence>
<evidence type="ECO:0000256" key="2">
    <source>
        <dbReference type="ARBA" id="ARBA00022679"/>
    </source>
</evidence>
<dbReference type="InterPro" id="IPR002213">
    <property type="entry name" value="UDP_glucos_trans"/>
</dbReference>
<accession>A0ABM4AGF8</accession>
<dbReference type="Proteomes" id="UP001652623">
    <property type="component" value="Chromosome 8"/>
</dbReference>
<feature type="domain" description="Glycosyltransferase N-terminal" evidence="5">
    <location>
        <begin position="26"/>
        <end position="256"/>
    </location>
</feature>
<keyword evidence="6" id="KW-1185">Reference proteome</keyword>
<evidence type="ECO:0000313" key="6">
    <source>
        <dbReference type="Proteomes" id="UP001652623"/>
    </source>
</evidence>
<evidence type="ECO:0000256" key="3">
    <source>
        <dbReference type="RuleBase" id="RU003718"/>
    </source>
</evidence>
<name>A0ABM4AGF8_ZIZJJ</name>
<proteinExistence type="inferred from homology"/>
<dbReference type="Pfam" id="PF00201">
    <property type="entry name" value="UDPGT"/>
    <property type="match status" value="1"/>
</dbReference>
<dbReference type="SUPFAM" id="SSF53756">
    <property type="entry name" value="UDP-Glycosyltransferase/glycogen phosphorylase"/>
    <property type="match status" value="1"/>
</dbReference>
<evidence type="ECO:0000259" key="5">
    <source>
        <dbReference type="Pfam" id="PF26168"/>
    </source>
</evidence>
<dbReference type="PANTHER" id="PTHR48044:SF48">
    <property type="entry name" value="GLYCOSYLTRANSFERASE"/>
    <property type="match status" value="1"/>
</dbReference>
<dbReference type="PANTHER" id="PTHR48044">
    <property type="entry name" value="GLYCOSYLTRANSFERASE"/>
    <property type="match status" value="1"/>
</dbReference>
<dbReference type="GeneID" id="132805063"/>
<dbReference type="EC" id="2.4.1.-" evidence="4"/>
<gene>
    <name evidence="7" type="primary">LOC132805063</name>
</gene>
<protein>
    <recommendedName>
        <fullName evidence="4">Glycosyltransferase</fullName>
        <ecNumber evidence="4">2.4.1.-</ecNumber>
    </recommendedName>
</protein>
<evidence type="ECO:0000256" key="4">
    <source>
        <dbReference type="RuleBase" id="RU362057"/>
    </source>
</evidence>
<sequence>MAFIYATRHSKTQMDTETRPSVEEAPVIVLMVPFPAYSHMNQLLQLSCLISSYNIPVHYAGSSIHNSLVKNRAYDLDYSQIQFHDFEIPPFVPDPASNSKEYLLPYFHVTWHLLLPVGKLIVELASKAKRIIIIHDALTSSAVQHATSITAKAETYVFEPATAFAVLCFLCAEKEKTLPVPSQLELEFKDKIEIPSVEGAFGDETSKFITRQGKFMRSSSPSGYLYSACKVIDGGFLDLVAKKENYKKVWAVGPLHQFTYPTNGRNSIKSRYECLEWLDKQERNSVLYICFGSMISMADLDQQLEKLADGLEKSEAKFIWVFTEPHNKKEGVDEGKKGHELLQGFEERTKGKGMMVRDWAPQLEILRHQSTGGFLSHCGWNSCVESISCGVPIATWPMHSDQPMNALLITDVLKIGVTVKEWARRDEVVSAEKISAAVKTLMDEGHEIRTRAKDLAAKVQSATAQEGVSRLECNSFIAHITRQT</sequence>
<organism evidence="6 7">
    <name type="scientific">Ziziphus jujuba</name>
    <name type="common">Chinese jujube</name>
    <name type="synonym">Ziziphus sativa</name>
    <dbReference type="NCBI Taxonomy" id="326968"/>
    <lineage>
        <taxon>Eukaryota</taxon>
        <taxon>Viridiplantae</taxon>
        <taxon>Streptophyta</taxon>
        <taxon>Embryophyta</taxon>
        <taxon>Tracheophyta</taxon>
        <taxon>Spermatophyta</taxon>
        <taxon>Magnoliopsida</taxon>
        <taxon>eudicotyledons</taxon>
        <taxon>Gunneridae</taxon>
        <taxon>Pentapetalae</taxon>
        <taxon>rosids</taxon>
        <taxon>fabids</taxon>
        <taxon>Rosales</taxon>
        <taxon>Rhamnaceae</taxon>
        <taxon>Paliureae</taxon>
        <taxon>Ziziphus</taxon>
    </lineage>
</organism>
<dbReference type="Gene3D" id="3.40.50.2000">
    <property type="entry name" value="Glycogen Phosphorylase B"/>
    <property type="match status" value="2"/>
</dbReference>